<accession>A0A484LGK8</accession>
<dbReference type="Pfam" id="PF01852">
    <property type="entry name" value="START"/>
    <property type="match status" value="1"/>
</dbReference>
<keyword evidence="3" id="KW-1185">Reference proteome</keyword>
<name>A0A484LGK8_9ASTE</name>
<proteinExistence type="predicted"/>
<dbReference type="AlphaFoldDB" id="A0A484LGK8"/>
<protein>
    <recommendedName>
        <fullName evidence="1">START domain-containing protein</fullName>
    </recommendedName>
</protein>
<evidence type="ECO:0000259" key="1">
    <source>
        <dbReference type="PROSITE" id="PS50848"/>
    </source>
</evidence>
<dbReference type="SUPFAM" id="SSF55961">
    <property type="entry name" value="Bet v1-like"/>
    <property type="match status" value="1"/>
</dbReference>
<evidence type="ECO:0000313" key="2">
    <source>
        <dbReference type="EMBL" id="VFQ75675.1"/>
    </source>
</evidence>
<dbReference type="GO" id="GO:0008289">
    <property type="term" value="F:lipid binding"/>
    <property type="evidence" value="ECO:0007669"/>
    <property type="project" value="InterPro"/>
</dbReference>
<organism evidence="2 3">
    <name type="scientific">Cuscuta campestris</name>
    <dbReference type="NCBI Taxonomy" id="132261"/>
    <lineage>
        <taxon>Eukaryota</taxon>
        <taxon>Viridiplantae</taxon>
        <taxon>Streptophyta</taxon>
        <taxon>Embryophyta</taxon>
        <taxon>Tracheophyta</taxon>
        <taxon>Spermatophyta</taxon>
        <taxon>Magnoliopsida</taxon>
        <taxon>eudicotyledons</taxon>
        <taxon>Gunneridae</taxon>
        <taxon>Pentapetalae</taxon>
        <taxon>asterids</taxon>
        <taxon>lamiids</taxon>
        <taxon>Solanales</taxon>
        <taxon>Convolvulaceae</taxon>
        <taxon>Cuscuteae</taxon>
        <taxon>Cuscuta</taxon>
        <taxon>Cuscuta subgen. Grammica</taxon>
        <taxon>Cuscuta sect. Cleistogrammica</taxon>
    </lineage>
</organism>
<dbReference type="PROSITE" id="PS50848">
    <property type="entry name" value="START"/>
    <property type="match status" value="1"/>
</dbReference>
<evidence type="ECO:0000313" key="3">
    <source>
        <dbReference type="Proteomes" id="UP000595140"/>
    </source>
</evidence>
<dbReference type="GO" id="GO:0003677">
    <property type="term" value="F:DNA binding"/>
    <property type="evidence" value="ECO:0007669"/>
    <property type="project" value="UniProtKB-KW"/>
</dbReference>
<dbReference type="InterPro" id="IPR002913">
    <property type="entry name" value="START_lipid-bd_dom"/>
</dbReference>
<dbReference type="PANTHER" id="PTHR45654">
    <property type="entry name" value="HOMEOBOX-LEUCINE ZIPPER PROTEIN MERISTEM L1"/>
    <property type="match status" value="1"/>
</dbReference>
<reference evidence="2 3" key="1">
    <citation type="submission" date="2018-04" db="EMBL/GenBank/DDBJ databases">
        <authorList>
            <person name="Vogel A."/>
        </authorList>
    </citation>
    <scope>NUCLEOTIDE SEQUENCE [LARGE SCALE GENOMIC DNA]</scope>
</reference>
<dbReference type="EMBL" id="OOIL02001452">
    <property type="protein sequence ID" value="VFQ75675.1"/>
    <property type="molecule type" value="Genomic_DNA"/>
</dbReference>
<feature type="domain" description="START" evidence="1">
    <location>
        <begin position="1"/>
        <end position="127"/>
    </location>
</feature>
<dbReference type="InterPro" id="IPR042160">
    <property type="entry name" value="HD-Zip_IV"/>
</dbReference>
<sequence length="156" mass="17094">MYLELALSAMDELVKLAQVDEPLWVRSFEEGRMVLNQEEYVKTFSPCIGLRPNGFVSEASRETGMVIMDSLAIVDTLMDSVKWGEMFPCLVARTTTTDVISNGMGGTRNGALHLMHAELQVLTPLVSGEGGEFSPVLQAACRRGVGRGGRVDRHHP</sequence>
<dbReference type="Proteomes" id="UP000595140">
    <property type="component" value="Unassembled WGS sequence"/>
</dbReference>
<gene>
    <name evidence="2" type="ORF">CCAM_LOCUS17451</name>
</gene>
<dbReference type="OrthoDB" id="1304338at2759"/>
<dbReference type="PANTHER" id="PTHR45654:SF5">
    <property type="entry name" value="HOMEOBOX-LEUCINE ZIPPER PROTEIN ANTHOCYANINLESS 2-RELATED"/>
    <property type="match status" value="1"/>
</dbReference>